<dbReference type="RefSeq" id="WP_028385623.1">
    <property type="nucleotide sequence ID" value="NZ_CAAAHN010000002.1"/>
</dbReference>
<dbReference type="InterPro" id="IPR036465">
    <property type="entry name" value="vWFA_dom_sf"/>
</dbReference>
<gene>
    <name evidence="2" type="ORF">Lgee_1964</name>
</gene>
<keyword evidence="3" id="KW-1185">Reference proteome</keyword>
<dbReference type="EMBL" id="LNYC01000072">
    <property type="protein sequence ID" value="KTC97303.1"/>
    <property type="molecule type" value="Genomic_DNA"/>
</dbReference>
<name>A0A0W0TNW6_9GAMM</name>
<comment type="caution">
    <text evidence="2">The sequence shown here is derived from an EMBL/GenBank/DDBJ whole genome shotgun (WGS) entry which is preliminary data.</text>
</comment>
<dbReference type="PANTHER" id="PTHR33608:SF12">
    <property type="entry name" value="DUF58 DOMAIN-CONTAINING PROTEIN"/>
    <property type="match status" value="1"/>
</dbReference>
<evidence type="ECO:0000259" key="1">
    <source>
        <dbReference type="Pfam" id="PF01882"/>
    </source>
</evidence>
<dbReference type="PANTHER" id="PTHR33608">
    <property type="entry name" value="BLL2464 PROTEIN"/>
    <property type="match status" value="1"/>
</dbReference>
<evidence type="ECO:0000313" key="2">
    <source>
        <dbReference type="EMBL" id="KTC97303.1"/>
    </source>
</evidence>
<reference evidence="2 3" key="1">
    <citation type="submission" date="2015-11" db="EMBL/GenBank/DDBJ databases">
        <title>Genomic analysis of 38 Legionella species identifies large and diverse effector repertoires.</title>
        <authorList>
            <person name="Burstein D."/>
            <person name="Amaro F."/>
            <person name="Zusman T."/>
            <person name="Lifshitz Z."/>
            <person name="Cohen O."/>
            <person name="Gilbert J.A."/>
            <person name="Pupko T."/>
            <person name="Shuman H.A."/>
            <person name="Segal G."/>
        </authorList>
    </citation>
    <scope>NUCLEOTIDE SEQUENCE [LARGE SCALE GENOMIC DNA]</scope>
    <source>
        <strain evidence="2 3">ATCC 49504</strain>
    </source>
</reference>
<organism evidence="2 3">
    <name type="scientific">Legionella geestiana</name>
    <dbReference type="NCBI Taxonomy" id="45065"/>
    <lineage>
        <taxon>Bacteria</taxon>
        <taxon>Pseudomonadati</taxon>
        <taxon>Pseudomonadota</taxon>
        <taxon>Gammaproteobacteria</taxon>
        <taxon>Legionellales</taxon>
        <taxon>Legionellaceae</taxon>
        <taxon>Legionella</taxon>
    </lineage>
</organism>
<evidence type="ECO:0000313" key="3">
    <source>
        <dbReference type="Proteomes" id="UP000054785"/>
    </source>
</evidence>
<dbReference type="SUPFAM" id="SSF53300">
    <property type="entry name" value="vWA-like"/>
    <property type="match status" value="1"/>
</dbReference>
<dbReference type="Proteomes" id="UP000054785">
    <property type="component" value="Unassembled WGS sequence"/>
</dbReference>
<protein>
    <recommendedName>
        <fullName evidence="1">DUF58 domain-containing protein</fullName>
    </recommendedName>
</protein>
<dbReference type="PATRIC" id="fig|45065.4.peg.2132"/>
<proteinExistence type="predicted"/>
<sequence length="304" mass="33593">MQEGVEISLEALIALRTLARTSGGRFRAGAERAGLHASRFRGRGMEFAEVRNYQAGDEIRHMDWRVTARMGRPHVKQYEEARERPVILVVDFNPGMFFGTRGAFKSVVAARLAAAMAWSARFQGDRIGALLLAPAGLDSFPPRMREAALLPMLAALSRHTRERPSGAETPRPLKDALSRLLRVIRPGSLVVLVSDFMTMDAECEKLLYRLRAHNSLMACHVLDAMEVALPVAGCYPVTDGQTTLNLDLASKSGRTRFAEALHAQQESLRSRFLAQGIPYVQVDAQTSIAHFLRTHFPGRSRGGS</sequence>
<feature type="domain" description="DUF58" evidence="1">
    <location>
        <begin position="49"/>
        <end position="266"/>
    </location>
</feature>
<dbReference type="InterPro" id="IPR002881">
    <property type="entry name" value="DUF58"/>
</dbReference>
<dbReference type="Pfam" id="PF01882">
    <property type="entry name" value="DUF58"/>
    <property type="match status" value="1"/>
</dbReference>
<dbReference type="OrthoDB" id="9776116at2"/>
<dbReference type="AlphaFoldDB" id="A0A0W0TNW6"/>
<accession>A0A0W0TNW6</accession>
<dbReference type="STRING" id="45065.Lgee_1964"/>